<evidence type="ECO:0000256" key="1">
    <source>
        <dbReference type="SAM" id="Phobius"/>
    </source>
</evidence>
<comment type="caution">
    <text evidence="2">The sequence shown here is derived from an EMBL/GenBank/DDBJ whole genome shotgun (WGS) entry which is preliminary data.</text>
</comment>
<dbReference type="Proteomes" id="UP001652564">
    <property type="component" value="Unassembled WGS sequence"/>
</dbReference>
<gene>
    <name evidence="2" type="ORF">OEZ71_05025</name>
</gene>
<keyword evidence="1" id="KW-0812">Transmembrane</keyword>
<proteinExistence type="predicted"/>
<sequence length="78" mass="8985">MALIDRDRMRTLWKRGRRVLVRINQKVPPGLRLLLGLLLIAGGILGFLPVLGFWMIPLGIAVVWLDIRAFRRRRNGRG</sequence>
<keyword evidence="3" id="KW-1185">Reference proteome</keyword>
<keyword evidence="1" id="KW-0472">Membrane</keyword>
<name>A0ABT2ZLP7_9RHOB</name>
<evidence type="ECO:0000313" key="2">
    <source>
        <dbReference type="EMBL" id="MCV2871651.1"/>
    </source>
</evidence>
<accession>A0ABT2ZLP7</accession>
<evidence type="ECO:0008006" key="4">
    <source>
        <dbReference type="Google" id="ProtNLM"/>
    </source>
</evidence>
<protein>
    <recommendedName>
        <fullName evidence="4">Transmembrane protein PGPGW</fullName>
    </recommendedName>
</protein>
<feature type="transmembrane region" description="Helical" evidence="1">
    <location>
        <begin position="34"/>
        <end position="67"/>
    </location>
</feature>
<dbReference type="EMBL" id="JAOWKZ010000001">
    <property type="protein sequence ID" value="MCV2871651.1"/>
    <property type="molecule type" value="Genomic_DNA"/>
</dbReference>
<evidence type="ECO:0000313" key="3">
    <source>
        <dbReference type="Proteomes" id="UP001652564"/>
    </source>
</evidence>
<reference evidence="2 3" key="1">
    <citation type="submission" date="2022-10" db="EMBL/GenBank/DDBJ databases">
        <title>Defluviimonas sp. nov., isolated from ocean surface sediments.</title>
        <authorList>
            <person name="He W."/>
            <person name="Wang L."/>
            <person name="Zhang D.-F."/>
        </authorList>
    </citation>
    <scope>NUCLEOTIDE SEQUENCE [LARGE SCALE GENOMIC DNA]</scope>
    <source>
        <strain evidence="2 3">WL0050</strain>
    </source>
</reference>
<dbReference type="RefSeq" id="WP_263738816.1">
    <property type="nucleotide sequence ID" value="NZ_JAOWKZ010000001.1"/>
</dbReference>
<organism evidence="2 3">
    <name type="scientific">Albidovulum litorale</name>
    <dbReference type="NCBI Taxonomy" id="2984134"/>
    <lineage>
        <taxon>Bacteria</taxon>
        <taxon>Pseudomonadati</taxon>
        <taxon>Pseudomonadota</taxon>
        <taxon>Alphaproteobacteria</taxon>
        <taxon>Rhodobacterales</taxon>
        <taxon>Paracoccaceae</taxon>
        <taxon>Albidovulum</taxon>
    </lineage>
</organism>
<keyword evidence="1" id="KW-1133">Transmembrane helix</keyword>